<organism evidence="6 7">
    <name type="scientific">Aspergillus sydowii CBS 593.65</name>
    <dbReference type="NCBI Taxonomy" id="1036612"/>
    <lineage>
        <taxon>Eukaryota</taxon>
        <taxon>Fungi</taxon>
        <taxon>Dikarya</taxon>
        <taxon>Ascomycota</taxon>
        <taxon>Pezizomycotina</taxon>
        <taxon>Eurotiomycetes</taxon>
        <taxon>Eurotiomycetidae</taxon>
        <taxon>Eurotiales</taxon>
        <taxon>Aspergillaceae</taxon>
        <taxon>Aspergillus</taxon>
        <taxon>Aspergillus subgen. Nidulantes</taxon>
    </lineage>
</organism>
<dbReference type="PROSITE" id="PS51891">
    <property type="entry name" value="CENP_V_GFA"/>
    <property type="match status" value="1"/>
</dbReference>
<evidence type="ECO:0000256" key="2">
    <source>
        <dbReference type="ARBA" id="ARBA00022723"/>
    </source>
</evidence>
<evidence type="ECO:0000313" key="6">
    <source>
        <dbReference type="EMBL" id="OJJ55495.1"/>
    </source>
</evidence>
<dbReference type="Proteomes" id="UP000184356">
    <property type="component" value="Unassembled WGS sequence"/>
</dbReference>
<dbReference type="AlphaFoldDB" id="A0A1L9T7Z4"/>
<dbReference type="RefSeq" id="XP_040699301.1">
    <property type="nucleotide sequence ID" value="XM_040842716.1"/>
</dbReference>
<proteinExistence type="inferred from homology"/>
<dbReference type="SUPFAM" id="SSF51316">
    <property type="entry name" value="Mss4-like"/>
    <property type="match status" value="1"/>
</dbReference>
<gene>
    <name evidence="6" type="ORF">ASPSYDRAFT_158275</name>
</gene>
<evidence type="ECO:0000313" key="7">
    <source>
        <dbReference type="Proteomes" id="UP000184356"/>
    </source>
</evidence>
<accession>A0A1L9T7Z4</accession>
<dbReference type="PANTHER" id="PTHR33337">
    <property type="entry name" value="GFA DOMAIN-CONTAINING PROTEIN"/>
    <property type="match status" value="1"/>
</dbReference>
<dbReference type="PANTHER" id="PTHR33337:SF8">
    <property type="entry name" value="CENP-V_GFA DOMAIN-CONTAINING PROTEIN"/>
    <property type="match status" value="1"/>
</dbReference>
<evidence type="ECO:0000256" key="1">
    <source>
        <dbReference type="ARBA" id="ARBA00005495"/>
    </source>
</evidence>
<dbReference type="InterPro" id="IPR011057">
    <property type="entry name" value="Mss4-like_sf"/>
</dbReference>
<name>A0A1L9T7Z4_9EURO</name>
<evidence type="ECO:0000259" key="5">
    <source>
        <dbReference type="PROSITE" id="PS51891"/>
    </source>
</evidence>
<sequence length="182" mass="20042">MSLSHNANKPYIPVAGLAEDGWSEGRRATATCYCGTVQLSFPTEAPGLVDTFICHCTDCRKITASMFASNFIIADAHLTHVRGREKLSKFSQSKTIASGKAMTNYFCSVCGSLMYRVGEAYPGSSILRIGTVDDFNLHETKLKPRVEQYTKDRVGWLRDADGVQHVQGSAYAPRNRGPRESL</sequence>
<keyword evidence="4" id="KW-0456">Lyase</keyword>
<keyword evidence="3" id="KW-0862">Zinc</keyword>
<dbReference type="InterPro" id="IPR006913">
    <property type="entry name" value="CENP-V/GFA"/>
</dbReference>
<dbReference type="OrthoDB" id="428768at2759"/>
<comment type="similarity">
    <text evidence="1">Belongs to the Gfa family.</text>
</comment>
<protein>
    <recommendedName>
        <fullName evidence="5">CENP-V/GFA domain-containing protein</fullName>
    </recommendedName>
</protein>
<dbReference type="Pfam" id="PF04828">
    <property type="entry name" value="GFA"/>
    <property type="match status" value="1"/>
</dbReference>
<evidence type="ECO:0000256" key="3">
    <source>
        <dbReference type="ARBA" id="ARBA00022833"/>
    </source>
</evidence>
<dbReference type="STRING" id="1036612.A0A1L9T7Z4"/>
<dbReference type="VEuPathDB" id="FungiDB:ASPSYDRAFT_158275"/>
<dbReference type="Gene3D" id="3.90.1590.10">
    <property type="entry name" value="glutathione-dependent formaldehyde- activating enzyme (gfa)"/>
    <property type="match status" value="1"/>
</dbReference>
<keyword evidence="7" id="KW-1185">Reference proteome</keyword>
<reference evidence="7" key="1">
    <citation type="journal article" date="2017" name="Genome Biol.">
        <title>Comparative genomics reveals high biological diversity and specific adaptations in the industrially and medically important fungal genus Aspergillus.</title>
        <authorList>
            <person name="de Vries R.P."/>
            <person name="Riley R."/>
            <person name="Wiebenga A."/>
            <person name="Aguilar-Osorio G."/>
            <person name="Amillis S."/>
            <person name="Uchima C.A."/>
            <person name="Anderluh G."/>
            <person name="Asadollahi M."/>
            <person name="Askin M."/>
            <person name="Barry K."/>
            <person name="Battaglia E."/>
            <person name="Bayram O."/>
            <person name="Benocci T."/>
            <person name="Braus-Stromeyer S.A."/>
            <person name="Caldana C."/>
            <person name="Canovas D."/>
            <person name="Cerqueira G.C."/>
            <person name="Chen F."/>
            <person name="Chen W."/>
            <person name="Choi C."/>
            <person name="Clum A."/>
            <person name="Dos Santos R.A."/>
            <person name="Damasio A.R."/>
            <person name="Diallinas G."/>
            <person name="Emri T."/>
            <person name="Fekete E."/>
            <person name="Flipphi M."/>
            <person name="Freyberg S."/>
            <person name="Gallo A."/>
            <person name="Gournas C."/>
            <person name="Habgood R."/>
            <person name="Hainaut M."/>
            <person name="Harispe M.L."/>
            <person name="Henrissat B."/>
            <person name="Hilden K.S."/>
            <person name="Hope R."/>
            <person name="Hossain A."/>
            <person name="Karabika E."/>
            <person name="Karaffa L."/>
            <person name="Karanyi Z."/>
            <person name="Krasevec N."/>
            <person name="Kuo A."/>
            <person name="Kusch H."/>
            <person name="LaButti K."/>
            <person name="Lagendijk E.L."/>
            <person name="Lapidus A."/>
            <person name="Levasseur A."/>
            <person name="Lindquist E."/>
            <person name="Lipzen A."/>
            <person name="Logrieco A.F."/>
            <person name="MacCabe A."/>
            <person name="Maekelae M.R."/>
            <person name="Malavazi I."/>
            <person name="Melin P."/>
            <person name="Meyer V."/>
            <person name="Mielnichuk N."/>
            <person name="Miskei M."/>
            <person name="Molnar A.P."/>
            <person name="Mule G."/>
            <person name="Ngan C.Y."/>
            <person name="Orejas M."/>
            <person name="Orosz E."/>
            <person name="Ouedraogo J.P."/>
            <person name="Overkamp K.M."/>
            <person name="Park H.-S."/>
            <person name="Perrone G."/>
            <person name="Piumi F."/>
            <person name="Punt P.J."/>
            <person name="Ram A.F."/>
            <person name="Ramon A."/>
            <person name="Rauscher S."/>
            <person name="Record E."/>
            <person name="Riano-Pachon D.M."/>
            <person name="Robert V."/>
            <person name="Roehrig J."/>
            <person name="Ruller R."/>
            <person name="Salamov A."/>
            <person name="Salih N.S."/>
            <person name="Samson R.A."/>
            <person name="Sandor E."/>
            <person name="Sanguinetti M."/>
            <person name="Schuetze T."/>
            <person name="Sepcic K."/>
            <person name="Shelest E."/>
            <person name="Sherlock G."/>
            <person name="Sophianopoulou V."/>
            <person name="Squina F.M."/>
            <person name="Sun H."/>
            <person name="Susca A."/>
            <person name="Todd R.B."/>
            <person name="Tsang A."/>
            <person name="Unkles S.E."/>
            <person name="van de Wiele N."/>
            <person name="van Rossen-Uffink D."/>
            <person name="Oliveira J.V."/>
            <person name="Vesth T.C."/>
            <person name="Visser J."/>
            <person name="Yu J.-H."/>
            <person name="Zhou M."/>
            <person name="Andersen M.R."/>
            <person name="Archer D.B."/>
            <person name="Baker S.E."/>
            <person name="Benoit I."/>
            <person name="Brakhage A.A."/>
            <person name="Braus G.H."/>
            <person name="Fischer R."/>
            <person name="Frisvad J.C."/>
            <person name="Goldman G.H."/>
            <person name="Houbraken J."/>
            <person name="Oakley B."/>
            <person name="Pocsi I."/>
            <person name="Scazzocchio C."/>
            <person name="Seiboth B."/>
            <person name="vanKuyk P.A."/>
            <person name="Wortman J."/>
            <person name="Dyer P.S."/>
            <person name="Grigoriev I.V."/>
        </authorList>
    </citation>
    <scope>NUCLEOTIDE SEQUENCE [LARGE SCALE GENOMIC DNA]</scope>
    <source>
        <strain evidence="7">CBS 593.65</strain>
    </source>
</reference>
<dbReference type="GeneID" id="63758789"/>
<keyword evidence="2" id="KW-0479">Metal-binding</keyword>
<feature type="domain" description="CENP-V/GFA" evidence="5">
    <location>
        <begin position="23"/>
        <end position="146"/>
    </location>
</feature>
<dbReference type="EMBL" id="KV878592">
    <property type="protein sequence ID" value="OJJ55495.1"/>
    <property type="molecule type" value="Genomic_DNA"/>
</dbReference>
<dbReference type="GO" id="GO:0016846">
    <property type="term" value="F:carbon-sulfur lyase activity"/>
    <property type="evidence" value="ECO:0007669"/>
    <property type="project" value="InterPro"/>
</dbReference>
<evidence type="ECO:0000256" key="4">
    <source>
        <dbReference type="ARBA" id="ARBA00023239"/>
    </source>
</evidence>
<dbReference type="GO" id="GO:0046872">
    <property type="term" value="F:metal ion binding"/>
    <property type="evidence" value="ECO:0007669"/>
    <property type="project" value="UniProtKB-KW"/>
</dbReference>